<feature type="domain" description="4Fe-4S ferredoxin-type" evidence="2">
    <location>
        <begin position="42"/>
        <end position="74"/>
    </location>
</feature>
<evidence type="ECO:0000313" key="4">
    <source>
        <dbReference type="Proteomes" id="UP001279410"/>
    </source>
</evidence>
<organism evidence="3 4">
    <name type="scientific">Lates japonicus</name>
    <name type="common">Japanese lates</name>
    <dbReference type="NCBI Taxonomy" id="270547"/>
    <lineage>
        <taxon>Eukaryota</taxon>
        <taxon>Metazoa</taxon>
        <taxon>Chordata</taxon>
        <taxon>Craniata</taxon>
        <taxon>Vertebrata</taxon>
        <taxon>Euteleostomi</taxon>
        <taxon>Actinopterygii</taxon>
        <taxon>Neopterygii</taxon>
        <taxon>Teleostei</taxon>
        <taxon>Neoteleostei</taxon>
        <taxon>Acanthomorphata</taxon>
        <taxon>Carangaria</taxon>
        <taxon>Carangaria incertae sedis</taxon>
        <taxon>Centropomidae</taxon>
        <taxon>Lates</taxon>
    </lineage>
</organism>
<dbReference type="GO" id="GO:0006212">
    <property type="term" value="P:uracil catabolic process"/>
    <property type="evidence" value="ECO:0007669"/>
    <property type="project" value="TreeGrafter"/>
</dbReference>
<dbReference type="GO" id="GO:0002058">
    <property type="term" value="F:uracil binding"/>
    <property type="evidence" value="ECO:0007669"/>
    <property type="project" value="TreeGrafter"/>
</dbReference>
<dbReference type="SUPFAM" id="SSF54862">
    <property type="entry name" value="4Fe-4S ferredoxins"/>
    <property type="match status" value="1"/>
</dbReference>
<sequence length="121" mass="13408">METSKITRVSTPKKPVPAVKDVIARALRHIGAYQELNNMEQVQAVIDEEMCINCGKCYMTCNDSGYQAIEFDPETHLPFVTDSCTGCTLCFSVCPIIDCIKMATRTTPYQPKRGVPISPVC</sequence>
<dbReference type="GO" id="GO:0006210">
    <property type="term" value="P:thymine catabolic process"/>
    <property type="evidence" value="ECO:0007669"/>
    <property type="project" value="TreeGrafter"/>
</dbReference>
<dbReference type="Gene3D" id="3.30.70.20">
    <property type="match status" value="1"/>
</dbReference>
<comment type="caution">
    <text evidence="3">The sequence shown here is derived from an EMBL/GenBank/DDBJ whole genome shotgun (WGS) entry which is preliminary data.</text>
</comment>
<dbReference type="PANTHER" id="PTHR43073:SF2">
    <property type="entry name" value="DIHYDROPYRIMIDINE DEHYDROGENASE [NADP(+)]"/>
    <property type="match status" value="1"/>
</dbReference>
<dbReference type="EMBL" id="BRZM01003523">
    <property type="protein sequence ID" value="GLD48995.1"/>
    <property type="molecule type" value="Genomic_DNA"/>
</dbReference>
<dbReference type="InterPro" id="IPR017900">
    <property type="entry name" value="4Fe4S_Fe_S_CS"/>
</dbReference>
<evidence type="ECO:0000256" key="1">
    <source>
        <dbReference type="ARBA" id="ARBA00023002"/>
    </source>
</evidence>
<dbReference type="PANTHER" id="PTHR43073">
    <property type="entry name" value="DIHYDROPYRIMIDINE DEHYDROGENASE [NADP(+)]"/>
    <property type="match status" value="1"/>
</dbReference>
<dbReference type="PROSITE" id="PS51379">
    <property type="entry name" value="4FE4S_FER_2"/>
    <property type="match status" value="2"/>
</dbReference>
<evidence type="ECO:0000313" key="3">
    <source>
        <dbReference type="EMBL" id="GLD48995.1"/>
    </source>
</evidence>
<dbReference type="InterPro" id="IPR017896">
    <property type="entry name" value="4Fe4S_Fe-S-bd"/>
</dbReference>
<protein>
    <submittedName>
        <fullName evidence="3">Dihydropyrimidine dehydrogenase [NADP(+)]</fullName>
    </submittedName>
</protein>
<keyword evidence="4" id="KW-1185">Reference proteome</keyword>
<gene>
    <name evidence="3" type="ORF">AKAME5_002737100</name>
</gene>
<accession>A0AAD3M875</accession>
<dbReference type="GO" id="GO:0017113">
    <property type="term" value="F:dihydropyrimidine dehydrogenase (NADP+) activity"/>
    <property type="evidence" value="ECO:0007669"/>
    <property type="project" value="TreeGrafter"/>
</dbReference>
<dbReference type="GO" id="GO:0050661">
    <property type="term" value="F:NADP binding"/>
    <property type="evidence" value="ECO:0007669"/>
    <property type="project" value="TreeGrafter"/>
</dbReference>
<proteinExistence type="predicted"/>
<dbReference type="AlphaFoldDB" id="A0AAD3M875"/>
<dbReference type="Proteomes" id="UP001279410">
    <property type="component" value="Unassembled WGS sequence"/>
</dbReference>
<dbReference type="PROSITE" id="PS00198">
    <property type="entry name" value="4FE4S_FER_1"/>
    <property type="match status" value="1"/>
</dbReference>
<reference evidence="3" key="1">
    <citation type="submission" date="2022-08" db="EMBL/GenBank/DDBJ databases">
        <title>Genome sequencing of akame (Lates japonicus).</title>
        <authorList>
            <person name="Hashiguchi Y."/>
            <person name="Takahashi H."/>
        </authorList>
    </citation>
    <scope>NUCLEOTIDE SEQUENCE</scope>
    <source>
        <strain evidence="3">Kochi</strain>
    </source>
</reference>
<dbReference type="Pfam" id="PF14697">
    <property type="entry name" value="Fer4_21"/>
    <property type="match status" value="1"/>
</dbReference>
<dbReference type="GO" id="GO:0005829">
    <property type="term" value="C:cytosol"/>
    <property type="evidence" value="ECO:0007669"/>
    <property type="project" value="TreeGrafter"/>
</dbReference>
<dbReference type="FunFam" id="3.30.70.20:FF:000023">
    <property type="entry name" value="Dihydropyrimidine dehydrogenase [NADP(+)]"/>
    <property type="match status" value="1"/>
</dbReference>
<feature type="domain" description="4Fe-4S ferredoxin-type" evidence="2">
    <location>
        <begin position="75"/>
        <end position="105"/>
    </location>
</feature>
<evidence type="ECO:0000259" key="2">
    <source>
        <dbReference type="PROSITE" id="PS51379"/>
    </source>
</evidence>
<name>A0AAD3M875_LATJO</name>
<keyword evidence="1" id="KW-0560">Oxidoreductase</keyword>